<comment type="similarity">
    <text evidence="8">Belongs to the Bfd family.</text>
</comment>
<dbReference type="Pfam" id="PF04324">
    <property type="entry name" value="Fer2_BFD"/>
    <property type="match status" value="1"/>
</dbReference>
<reference evidence="10 11" key="1">
    <citation type="submission" date="2018-07" db="EMBL/GenBank/DDBJ databases">
        <title>Genomic Encyclopedia of Type Strains, Phase IV (KMG-IV): sequencing the most valuable type-strain genomes for metagenomic binning, comparative biology and taxonomic classification.</title>
        <authorList>
            <person name="Goeker M."/>
        </authorList>
    </citation>
    <scope>NUCLEOTIDE SEQUENCE [LARGE SCALE GENOMIC DNA]</scope>
    <source>
        <strain evidence="10 11">DSM 21634</strain>
    </source>
</reference>
<keyword evidence="3" id="KW-0479">Metal-binding</keyword>
<sequence length="96" mass="10177">MIVCVCNRISDREIVRHVRAGLSFDDIQLELGVATQCGRCEGCAREVVDQCSRMHPVAALHSAVGPDDRGLDAPVPKLASSITEGVAWNCSLSAAA</sequence>
<gene>
    <name evidence="10" type="ORF">DES41_10289</name>
</gene>
<dbReference type="GO" id="GO:0051537">
    <property type="term" value="F:2 iron, 2 sulfur cluster binding"/>
    <property type="evidence" value="ECO:0007669"/>
    <property type="project" value="UniProtKB-KW"/>
</dbReference>
<keyword evidence="1" id="KW-0813">Transport</keyword>
<dbReference type="PANTHER" id="PTHR37424:SF1">
    <property type="entry name" value="BACTERIOFERRITIN-ASSOCIATED FERREDOXIN"/>
    <property type="match status" value="1"/>
</dbReference>
<evidence type="ECO:0000259" key="9">
    <source>
        <dbReference type="Pfam" id="PF04324"/>
    </source>
</evidence>
<dbReference type="PANTHER" id="PTHR37424">
    <property type="entry name" value="BACTERIOFERRITIN-ASSOCIATED FERREDOXIN"/>
    <property type="match status" value="1"/>
</dbReference>
<dbReference type="InterPro" id="IPR041854">
    <property type="entry name" value="BFD-like_2Fe2S-bd_dom_sf"/>
</dbReference>
<proteinExistence type="inferred from homology"/>
<dbReference type="GO" id="GO:0046872">
    <property type="term" value="F:metal ion binding"/>
    <property type="evidence" value="ECO:0007669"/>
    <property type="project" value="UniProtKB-KW"/>
</dbReference>
<evidence type="ECO:0000256" key="8">
    <source>
        <dbReference type="ARBA" id="ARBA00046332"/>
    </source>
</evidence>
<dbReference type="Proteomes" id="UP000252884">
    <property type="component" value="Unassembled WGS sequence"/>
</dbReference>
<dbReference type="InterPro" id="IPR007419">
    <property type="entry name" value="BFD-like_2Fe2S-bd_dom"/>
</dbReference>
<keyword evidence="5" id="KW-0408">Iron</keyword>
<feature type="domain" description="BFD-like [2Fe-2S]-binding" evidence="9">
    <location>
        <begin position="2"/>
        <end position="49"/>
    </location>
</feature>
<evidence type="ECO:0000313" key="10">
    <source>
        <dbReference type="EMBL" id="RCW73775.1"/>
    </source>
</evidence>
<dbReference type="InterPro" id="IPR052371">
    <property type="entry name" value="BFD-associated_ferredoxin"/>
</dbReference>
<evidence type="ECO:0000256" key="1">
    <source>
        <dbReference type="ARBA" id="ARBA00022448"/>
    </source>
</evidence>
<dbReference type="Gene3D" id="1.10.10.1100">
    <property type="entry name" value="BFD-like [2Fe-2S]-binding domain"/>
    <property type="match status" value="1"/>
</dbReference>
<organism evidence="10 11">
    <name type="scientific">Pseudorhodoferax soli</name>
    <dbReference type="NCBI Taxonomy" id="545864"/>
    <lineage>
        <taxon>Bacteria</taxon>
        <taxon>Pseudomonadati</taxon>
        <taxon>Pseudomonadota</taxon>
        <taxon>Betaproteobacteria</taxon>
        <taxon>Burkholderiales</taxon>
        <taxon>Comamonadaceae</taxon>
    </lineage>
</organism>
<dbReference type="EMBL" id="QPJK01000002">
    <property type="protein sequence ID" value="RCW73775.1"/>
    <property type="molecule type" value="Genomic_DNA"/>
</dbReference>
<dbReference type="AlphaFoldDB" id="A0A368Y120"/>
<name>A0A368Y120_9BURK</name>
<evidence type="ECO:0000256" key="7">
    <source>
        <dbReference type="ARBA" id="ARBA00039386"/>
    </source>
</evidence>
<comment type="caution">
    <text evidence="10">The sequence shown here is derived from an EMBL/GenBank/DDBJ whole genome shotgun (WGS) entry which is preliminary data.</text>
</comment>
<evidence type="ECO:0000256" key="5">
    <source>
        <dbReference type="ARBA" id="ARBA00023004"/>
    </source>
</evidence>
<accession>A0A368Y120</accession>
<keyword evidence="2" id="KW-0001">2Fe-2S</keyword>
<evidence type="ECO:0000256" key="4">
    <source>
        <dbReference type="ARBA" id="ARBA00022982"/>
    </source>
</evidence>
<keyword evidence="6" id="KW-0411">Iron-sulfur</keyword>
<dbReference type="OrthoDB" id="9815350at2"/>
<evidence type="ECO:0000256" key="3">
    <source>
        <dbReference type="ARBA" id="ARBA00022723"/>
    </source>
</evidence>
<evidence type="ECO:0000256" key="6">
    <source>
        <dbReference type="ARBA" id="ARBA00023014"/>
    </source>
</evidence>
<evidence type="ECO:0000313" key="11">
    <source>
        <dbReference type="Proteomes" id="UP000252884"/>
    </source>
</evidence>
<dbReference type="RefSeq" id="WP_114466948.1">
    <property type="nucleotide sequence ID" value="NZ_QPJK01000002.1"/>
</dbReference>
<evidence type="ECO:0000256" key="2">
    <source>
        <dbReference type="ARBA" id="ARBA00022714"/>
    </source>
</evidence>
<protein>
    <recommendedName>
        <fullName evidence="7">Bacterioferritin-associated ferredoxin</fullName>
    </recommendedName>
</protein>
<keyword evidence="11" id="KW-1185">Reference proteome</keyword>
<keyword evidence="4" id="KW-0249">Electron transport</keyword>